<comment type="caution">
    <text evidence="1">The sequence shown here is derived from an EMBL/GenBank/DDBJ whole genome shotgun (WGS) entry which is preliminary data.</text>
</comment>
<keyword evidence="2" id="KW-1185">Reference proteome</keyword>
<dbReference type="RefSeq" id="WP_051292443.1">
    <property type="nucleotide sequence ID" value="NZ_AUBI01000020.1"/>
</dbReference>
<sequence length="179" mass="18638">MTYRSFSFDRGWRLALLALTLLGFLGQVALQAFAGPMETPRAAITRLLGVDIAAAGSASAMAGMSGMDVAGCAHAMAQDDCVGGSGHSQDGHAGGQHDESCPLCPLLHIGSFLLESSPFAPGISSAWLAVRLLCAAPRAPPTIVRSLPPSRGPPFFASLRLSVFESAGERLFPVSPFLR</sequence>
<dbReference type="Proteomes" id="UP000321635">
    <property type="component" value="Unassembled WGS sequence"/>
</dbReference>
<protein>
    <recommendedName>
        <fullName evidence="3">DUF2946 domain-containing protein</fullName>
    </recommendedName>
</protein>
<proteinExistence type="predicted"/>
<accession>A0A511XEI7</accession>
<organism evidence="1 2">
    <name type="scientific">Acetobacter nitrogenifigens DSM 23921 = NBRC 105050</name>
    <dbReference type="NCBI Taxonomy" id="1120919"/>
    <lineage>
        <taxon>Bacteria</taxon>
        <taxon>Pseudomonadati</taxon>
        <taxon>Pseudomonadota</taxon>
        <taxon>Alphaproteobacteria</taxon>
        <taxon>Acetobacterales</taxon>
        <taxon>Acetobacteraceae</taxon>
        <taxon>Acetobacter</taxon>
    </lineage>
</organism>
<name>A0A511XEI7_9PROT</name>
<evidence type="ECO:0000313" key="1">
    <source>
        <dbReference type="EMBL" id="GEN61369.1"/>
    </source>
</evidence>
<evidence type="ECO:0000313" key="2">
    <source>
        <dbReference type="Proteomes" id="UP000321635"/>
    </source>
</evidence>
<dbReference type="AlphaFoldDB" id="A0A511XEI7"/>
<gene>
    <name evidence="1" type="ORF">ANI02nite_32530</name>
</gene>
<dbReference type="EMBL" id="BJYF01000033">
    <property type="protein sequence ID" value="GEN61369.1"/>
    <property type="molecule type" value="Genomic_DNA"/>
</dbReference>
<reference evidence="1 2" key="1">
    <citation type="submission" date="2019-07" db="EMBL/GenBank/DDBJ databases">
        <title>Whole genome shotgun sequence of Acetobacter nitrogenifigens NBRC 105050.</title>
        <authorList>
            <person name="Hosoyama A."/>
            <person name="Uohara A."/>
            <person name="Ohji S."/>
            <person name="Ichikawa N."/>
        </authorList>
    </citation>
    <scope>NUCLEOTIDE SEQUENCE [LARGE SCALE GENOMIC DNA]</scope>
    <source>
        <strain evidence="1 2">NBRC 105050</strain>
    </source>
</reference>
<evidence type="ECO:0008006" key="3">
    <source>
        <dbReference type="Google" id="ProtNLM"/>
    </source>
</evidence>
<dbReference type="STRING" id="1120919.GCA_000429165_03387"/>